<dbReference type="GO" id="GO:0006351">
    <property type="term" value="P:DNA-templated transcription"/>
    <property type="evidence" value="ECO:0007669"/>
    <property type="project" value="InterPro"/>
</dbReference>
<dbReference type="GO" id="GO:0000981">
    <property type="term" value="F:DNA-binding transcription factor activity, RNA polymerase II-specific"/>
    <property type="evidence" value="ECO:0007669"/>
    <property type="project" value="InterPro"/>
</dbReference>
<dbReference type="Proteomes" id="UP000830671">
    <property type="component" value="Chromosome 8"/>
</dbReference>
<dbReference type="PROSITE" id="PS00028">
    <property type="entry name" value="ZINC_FINGER_C2H2_1"/>
    <property type="match status" value="1"/>
</dbReference>
<evidence type="ECO:0000256" key="2">
    <source>
        <dbReference type="ARBA" id="ARBA00022723"/>
    </source>
</evidence>
<keyword evidence="11" id="KW-1185">Reference proteome</keyword>
<dbReference type="InterPro" id="IPR036236">
    <property type="entry name" value="Znf_C2H2_sf"/>
</dbReference>
<gene>
    <name evidence="10" type="ORF">CLUP02_14938</name>
</gene>
<evidence type="ECO:0000256" key="6">
    <source>
        <dbReference type="ARBA" id="ARBA00023242"/>
    </source>
</evidence>
<organism evidence="10 11">
    <name type="scientific">Colletotrichum lupini</name>
    <dbReference type="NCBI Taxonomy" id="145971"/>
    <lineage>
        <taxon>Eukaryota</taxon>
        <taxon>Fungi</taxon>
        <taxon>Dikarya</taxon>
        <taxon>Ascomycota</taxon>
        <taxon>Pezizomycotina</taxon>
        <taxon>Sordariomycetes</taxon>
        <taxon>Hypocreomycetidae</taxon>
        <taxon>Glomerellales</taxon>
        <taxon>Glomerellaceae</taxon>
        <taxon>Colletotrichum</taxon>
        <taxon>Colletotrichum acutatum species complex</taxon>
    </lineage>
</organism>
<keyword evidence="6" id="KW-0539">Nucleus</keyword>
<keyword evidence="2" id="KW-0479">Metal-binding</keyword>
<dbReference type="GO" id="GO:0008270">
    <property type="term" value="F:zinc ion binding"/>
    <property type="evidence" value="ECO:0007669"/>
    <property type="project" value="UniProtKB-KW"/>
</dbReference>
<evidence type="ECO:0000256" key="8">
    <source>
        <dbReference type="SAM" id="MobiDB-lite"/>
    </source>
</evidence>
<feature type="compositionally biased region" description="Low complexity" evidence="8">
    <location>
        <begin position="241"/>
        <end position="268"/>
    </location>
</feature>
<keyword evidence="5" id="KW-0862">Zinc</keyword>
<feature type="non-terminal residue" evidence="10">
    <location>
        <position position="1"/>
    </location>
</feature>
<dbReference type="SMART" id="SM00355">
    <property type="entry name" value="ZnF_C2H2"/>
    <property type="match status" value="2"/>
</dbReference>
<dbReference type="PANTHER" id="PTHR40626:SF12">
    <property type="entry name" value="RFEC"/>
    <property type="match status" value="1"/>
</dbReference>
<dbReference type="GO" id="GO:0005634">
    <property type="term" value="C:nucleus"/>
    <property type="evidence" value="ECO:0007669"/>
    <property type="project" value="UniProtKB-SubCell"/>
</dbReference>
<sequence length="1171" mass="129005">PLSHPSRRHQVPDSFFFFLAEEQRERKKIKRIGAHLLHSRPSPKPPPNGINWSLIPPQKVHLTNNTSQRVLSSLGSRLPSFVWRKAYPEELLDCASLHSSLLLFSPLQHHLNWVGDLTVLVPQNFYTRPSTSPVQTDVRTRLDLATSKLLCAPLSRQKANRPAADSMDASQYPTNGINTTSASYPSPPAITPHQLQHTNSPLPHQTLPPLQPQTSAAMNQMYGSNPHTPRTPATPNTPGSQNNMPPYQPQQQQQQQQQPRGPYQQMGQYPPPPQAYGTQSMLPQTTMASSHPQPIAPAPASGRVPPVLRPMPAGGVMPQPGMNSPYGPGGVMPGGMGEADQPTHVVGSQGRRGILPSAPGRPAATPAGAGNTKSTVIPVKDADGKFPCPHCTKTYLHAKHLKRHLLRHTGDRPYMCVLCRDTFSRSDILKRHFQKCSIRRGNPTGASHLSHPQAHVKKNAAAQKAALGQDGGLNHLNGLGNMPADGMVQPFGMMPVSDGMSNLANDQSQLSRASSLTRLDNGSNQDRRDLTGSVMDASGRGGNFEQAYNGNVPSSMTPNMNQQMQNYNMPPGQNGMSMYGGSNSNQQSGLDWSQMFQAGAQQTYANHTQFPPNLGQTQIATKPEPNTGVESTEGPLGHSNHPDSLFFSTWDVPPSIQDPFTHLSNQILNFFYPPGSPITDGSAGFNLYFSAENIRDFLEKYTHFHVHFPILHTPTFRIMEAYTGLLAGMCCMGACYSDRLSPDHVRDMMNFLKSALVRDVQFLANSVGQQQNGNADAGASSNGHRDLEQLQAVMLLQILLIWNSTPQHRESAREIFPAMAEQTRRLRLLEVSTSTPLFSPLHQSNFTPQNFDVSTFDWGVWVEQEKRIRLMHIIFLCNSAMELYFNAQSQLDSFEMHIPLPSDDAAWDARTKKDCEDALGLHGDELAQQKNPNGTRRSKQPEMDYALQALLHGSYQIQPGRTNLYGKFILIHAILSLIRRAQLDGSAVMKGYATPPMSDWMVNGGSDNGINSGRATPVDPALQGIPVHVHESFRMALQKFKTNWDTDMVNQFPPGSAKNVRRYGFSRDGIHFYWLAKYLLKHTRSSELQMESDARFMQVMQLLKSVKAWVLSDGASRGEDMGSVGEIDKDFGVSNLTLDMARLFKPLPAVVEDPGIPSVQTNIGTTGGGML</sequence>
<evidence type="ECO:0000256" key="3">
    <source>
        <dbReference type="ARBA" id="ARBA00022737"/>
    </source>
</evidence>
<reference evidence="10" key="1">
    <citation type="journal article" date="2021" name="Mol. Plant Microbe Interact.">
        <title>Complete Genome Sequence of the Plant-Pathogenic Fungus Colletotrichum lupini.</title>
        <authorList>
            <person name="Baroncelli R."/>
            <person name="Pensec F."/>
            <person name="Da Lio D."/>
            <person name="Boufleur T."/>
            <person name="Vicente I."/>
            <person name="Sarrocco S."/>
            <person name="Picot A."/>
            <person name="Baraldi E."/>
            <person name="Sukno S."/>
            <person name="Thon M."/>
            <person name="Le Floch G."/>
        </authorList>
    </citation>
    <scope>NUCLEOTIDE SEQUENCE</scope>
    <source>
        <strain evidence="10">IMI 504893</strain>
    </source>
</reference>
<comment type="subcellular location">
    <subcellularLocation>
        <location evidence="1">Nucleus</location>
    </subcellularLocation>
</comment>
<dbReference type="AlphaFoldDB" id="A0A9Q8WN25"/>
<dbReference type="GO" id="GO:0000785">
    <property type="term" value="C:chromatin"/>
    <property type="evidence" value="ECO:0007669"/>
    <property type="project" value="TreeGrafter"/>
</dbReference>
<feature type="compositionally biased region" description="Low complexity" evidence="8">
    <location>
        <begin position="201"/>
        <end position="214"/>
    </location>
</feature>
<evidence type="ECO:0000313" key="11">
    <source>
        <dbReference type="Proteomes" id="UP000830671"/>
    </source>
</evidence>
<dbReference type="SUPFAM" id="SSF57667">
    <property type="entry name" value="beta-beta-alpha zinc fingers"/>
    <property type="match status" value="1"/>
</dbReference>
<evidence type="ECO:0000256" key="1">
    <source>
        <dbReference type="ARBA" id="ARBA00004123"/>
    </source>
</evidence>
<dbReference type="CDD" id="cd12148">
    <property type="entry name" value="fungal_TF_MHR"/>
    <property type="match status" value="1"/>
</dbReference>
<dbReference type="InterPro" id="IPR051059">
    <property type="entry name" value="VerF-like"/>
</dbReference>
<dbReference type="RefSeq" id="XP_049151010.1">
    <property type="nucleotide sequence ID" value="XM_049293864.1"/>
</dbReference>
<feature type="region of interest" description="Disordered" evidence="8">
    <location>
        <begin position="498"/>
        <end position="544"/>
    </location>
</feature>
<dbReference type="Pfam" id="PF04082">
    <property type="entry name" value="Fungal_trans"/>
    <property type="match status" value="1"/>
</dbReference>
<accession>A0A9Q8WN25</accession>
<evidence type="ECO:0000256" key="7">
    <source>
        <dbReference type="PROSITE-ProRule" id="PRU00042"/>
    </source>
</evidence>
<dbReference type="GO" id="GO:0000978">
    <property type="term" value="F:RNA polymerase II cis-regulatory region sequence-specific DNA binding"/>
    <property type="evidence" value="ECO:0007669"/>
    <property type="project" value="InterPro"/>
</dbReference>
<dbReference type="Gene3D" id="3.30.160.60">
    <property type="entry name" value="Classic Zinc Finger"/>
    <property type="match status" value="2"/>
</dbReference>
<name>A0A9Q8WN25_9PEZI</name>
<feature type="compositionally biased region" description="Polar residues" evidence="8">
    <location>
        <begin position="276"/>
        <end position="292"/>
    </location>
</feature>
<dbReference type="PROSITE" id="PS50157">
    <property type="entry name" value="ZINC_FINGER_C2H2_2"/>
    <property type="match status" value="1"/>
</dbReference>
<dbReference type="KEGG" id="clup:CLUP02_14938"/>
<proteinExistence type="predicted"/>
<feature type="compositionally biased region" description="Polar residues" evidence="8">
    <location>
        <begin position="215"/>
        <end position="240"/>
    </location>
</feature>
<feature type="region of interest" description="Disordered" evidence="8">
    <location>
        <begin position="156"/>
        <end position="304"/>
    </location>
</feature>
<dbReference type="InterPro" id="IPR007219">
    <property type="entry name" value="XnlR_reg_dom"/>
</dbReference>
<evidence type="ECO:0000256" key="5">
    <source>
        <dbReference type="ARBA" id="ARBA00022833"/>
    </source>
</evidence>
<feature type="domain" description="C2H2-type" evidence="9">
    <location>
        <begin position="386"/>
        <end position="413"/>
    </location>
</feature>
<dbReference type="InterPro" id="IPR013087">
    <property type="entry name" value="Znf_C2H2_type"/>
</dbReference>
<dbReference type="GeneID" id="73348874"/>
<evidence type="ECO:0000259" key="9">
    <source>
        <dbReference type="PROSITE" id="PS50157"/>
    </source>
</evidence>
<feature type="compositionally biased region" description="Polar residues" evidence="8">
    <location>
        <begin position="168"/>
        <end position="184"/>
    </location>
</feature>
<keyword evidence="3" id="KW-0677">Repeat</keyword>
<dbReference type="PANTHER" id="PTHR40626">
    <property type="entry name" value="MIP31509P"/>
    <property type="match status" value="1"/>
</dbReference>
<evidence type="ECO:0000313" key="10">
    <source>
        <dbReference type="EMBL" id="UQC89409.1"/>
    </source>
</evidence>
<dbReference type="EMBL" id="CP019480">
    <property type="protein sequence ID" value="UQC89409.1"/>
    <property type="molecule type" value="Genomic_DNA"/>
</dbReference>
<feature type="compositionally biased region" description="Polar residues" evidence="8">
    <location>
        <begin position="499"/>
        <end position="524"/>
    </location>
</feature>
<evidence type="ECO:0000256" key="4">
    <source>
        <dbReference type="ARBA" id="ARBA00022771"/>
    </source>
</evidence>
<keyword evidence="4 7" id="KW-0863">Zinc-finger</keyword>
<protein>
    <recommendedName>
        <fullName evidence="9">C2H2-type domain-containing protein</fullName>
    </recommendedName>
</protein>